<dbReference type="SUPFAM" id="SSF52833">
    <property type="entry name" value="Thioredoxin-like"/>
    <property type="match status" value="1"/>
</dbReference>
<dbReference type="InterPro" id="IPR036249">
    <property type="entry name" value="Thioredoxin-like_sf"/>
</dbReference>
<keyword evidence="2" id="KW-0472">Membrane</keyword>
<evidence type="ECO:0000259" key="4">
    <source>
        <dbReference type="PROSITE" id="PS50405"/>
    </source>
</evidence>
<dbReference type="InterPro" id="IPR010987">
    <property type="entry name" value="Glutathione-S-Trfase_C-like"/>
</dbReference>
<gene>
    <name evidence="5" type="ORF">FMEXI_1035</name>
</gene>
<dbReference type="InterPro" id="IPR036282">
    <property type="entry name" value="Glutathione-S-Trfase_C_sf"/>
</dbReference>
<proteinExistence type="predicted"/>
<dbReference type="PANTHER" id="PTHR33112">
    <property type="entry name" value="DOMAIN PROTEIN, PUTATIVE-RELATED"/>
    <property type="match status" value="1"/>
</dbReference>
<dbReference type="PROSITE" id="PS50404">
    <property type="entry name" value="GST_NTER"/>
    <property type="match status" value="1"/>
</dbReference>
<dbReference type="SUPFAM" id="SSF47616">
    <property type="entry name" value="GST C-terminal domain-like"/>
    <property type="match status" value="1"/>
</dbReference>
<dbReference type="CDD" id="cd03039">
    <property type="entry name" value="GST_N_Sigma_like"/>
    <property type="match status" value="1"/>
</dbReference>
<protein>
    <submittedName>
        <fullName evidence="5">Tol</fullName>
    </submittedName>
</protein>
<evidence type="ECO:0000256" key="2">
    <source>
        <dbReference type="SAM" id="Phobius"/>
    </source>
</evidence>
<dbReference type="Pfam" id="PF14497">
    <property type="entry name" value="GST_C_3"/>
    <property type="match status" value="1"/>
</dbReference>
<dbReference type="Gene3D" id="1.20.58.340">
    <property type="entry name" value="Magnesium transport protein CorA, transmembrane region"/>
    <property type="match status" value="1"/>
</dbReference>
<dbReference type="PANTHER" id="PTHR33112:SF12">
    <property type="entry name" value="HETEROKARYON INCOMPATIBILITY DOMAIN-CONTAINING PROTEIN"/>
    <property type="match status" value="1"/>
</dbReference>
<comment type="caution">
    <text evidence="5">The sequence shown here is derived from an EMBL/GenBank/DDBJ whole genome shotgun (WGS) entry which is preliminary data.</text>
</comment>
<evidence type="ECO:0000259" key="3">
    <source>
        <dbReference type="PROSITE" id="PS50404"/>
    </source>
</evidence>
<keyword evidence="2" id="KW-0812">Transmembrane</keyword>
<dbReference type="InterPro" id="IPR010730">
    <property type="entry name" value="HET"/>
</dbReference>
<sequence length="1662" mass="190299">MSSDSVVYHYLAIGKLGRGEVVKLFLKDAGIDFEEKRYKYPDTWPETSQKLKEQGITRTGSLPSLEYKGLILTQHIPTLRFIARDLGKYDGQTNEDKYLVDAVSDIYIDWRSQWVANLKGATDEYKNEYLPKYYDLIAKYYSDREGPYLLGDQVSYTDFAIYQSIDNDTRTKTIPPKIPDVLLKFKEVFEARPNIAEYIKSELCSACAAINFDKLFFPDPVPFNPSLRPPPDPCLGTLQEILDRSVECDVCNLIIEAHRQRYIRAPYGCSTKHPDFRSEVPGEEPEIHEEVKIHGLRLTVNDEPIKCYLESRSFSSDRIMPNSEDRLDPETGGANRVLLRLEPCPWLAILASSITLQAVWPLKERQNEDNNILVSGTGRMIGSLLDLSIPQRWIKQCEDQHGEECQKPKWLSDSDTEWPDRCRVIDVKEHQIVDLLPSMRYVALSYVWGSSEKARQSRFERRLTRENLLRLQQPNSLGEIYLPQTIKDAMCVTEQVGERFLWVDALCIVQDDPADLGHQTARMDLIYSKALFTILAACGEDSTSGLAGLPSNPRDVFQRQVKASSSGLHITPLVTLSEEDTLQFSTWNTRGWTFQERLLSRRSLIFTNKQVYWCCDGTTWEEESLLDIPGSTAFARSYSFGCYDEWDDNEAKFSLESFDTYITQFSERKFTYPSDVLSAFLGIIRRFEHLNNEKIHWGLNASTFDQALTWKYGQDRRDETYTYAFGGSSRSVPYPSWSWLGWTGFIGGSSSLRIGEDYSKRGVGEMKSLLAFYSLMSDGSVSLVKSTSLRRVNDYGKEDEVESTSPQKSNHYWIGDTKVAGPIKTDHLSLTSELESLSVDKSHEPEPYDTGRIVFWTSHANISIQITNRDGIHMETSDGLVKLELKLSSPFMKKSYYRFEEALEECSDPAESKVMNFLRREPVSTSHTISLIVISRYYGFYEGDDEVVKLNVMAVEENVPGSGVWSRIGLGVMKEEDWVKLDIDWRMTRVEFEDDDLESESDAEENDLEEDEELEAMEFVPGHCLFCTKDSSALDESMKHMLTAHGFNIPFQEFLTIDLETLVSYLHFVINTYRECICCGTHRSTVEGIQHHMLAKGHCRFDISPETEEFFEIPLYEDALGDRKQDTSDPVRLPSGRIISQRKHEELRVTRRQAADQKRLDPSAPIEPGMEVAHRRTVNGSREVVQANEAILAAQLSKLKVTSDRAAQREEKRWRGRLERANNFFALKRFSAILIAGSVNISTMSRSQVSNPAAGPSKDLSRKPRPTAFAPDMDKPRVYSLARMREIDDWKNELFFTYRSFSYNGVDIWFNLPIVNLRMGDDYDPVIEYNQELPTLRFETELGSSHMFADSAFFYLSLNTESKQARIVYSSTIPADERMIAISESSGNLGLRDDPFSFLTCALSSILQDQGANAHPFSAAISEMEHYSNSLKYEIVEDEETKVKETAIQLKICLPYMEKILEFVECMIQIIEDTISEHRECRDLLPIPQHHYLHVKKNLQTLRSQAISFKSYQETRIRRVNICLSTALLTKLSSMLSLRTKCAIKASTEATTRLTKANREDSIRMNEIGVAMKLDSEAMIAIAKLTMFYLPLTFVATIFSMGIFNFDFDDGKNGRLVMSSQWWMYIILAIPLTLGTFYWFRAVTRSHKLANQKAEREARQPE</sequence>
<feature type="domain" description="GST C-terminal" evidence="4">
    <location>
        <begin position="93"/>
        <end position="222"/>
    </location>
</feature>
<feature type="domain" description="GST N-terminal" evidence="3">
    <location>
        <begin position="6"/>
        <end position="90"/>
    </location>
</feature>
<organism evidence="5 6">
    <name type="scientific">Fusarium mexicanum</name>
    <dbReference type="NCBI Taxonomy" id="751941"/>
    <lineage>
        <taxon>Eukaryota</taxon>
        <taxon>Fungi</taxon>
        <taxon>Dikarya</taxon>
        <taxon>Ascomycota</taxon>
        <taxon>Pezizomycotina</taxon>
        <taxon>Sordariomycetes</taxon>
        <taxon>Hypocreomycetidae</taxon>
        <taxon>Hypocreales</taxon>
        <taxon>Nectriaceae</taxon>
        <taxon>Fusarium</taxon>
        <taxon>Fusarium fujikuroi species complex</taxon>
    </lineage>
</organism>
<dbReference type="Pfam" id="PF12756">
    <property type="entry name" value="zf-C2H2_2"/>
    <property type="match status" value="1"/>
</dbReference>
<dbReference type="Proteomes" id="UP000522262">
    <property type="component" value="Unassembled WGS sequence"/>
</dbReference>
<dbReference type="InterPro" id="IPR004045">
    <property type="entry name" value="Glutathione_S-Trfase_N"/>
</dbReference>
<dbReference type="Pfam" id="PF06985">
    <property type="entry name" value="HET"/>
    <property type="match status" value="1"/>
</dbReference>
<name>A0A8H5JLS9_9HYPO</name>
<dbReference type="Gene3D" id="3.40.30.10">
    <property type="entry name" value="Glutaredoxin"/>
    <property type="match status" value="1"/>
</dbReference>
<dbReference type="InterPro" id="IPR004046">
    <property type="entry name" value="GST_C"/>
</dbReference>
<feature type="region of interest" description="Disordered" evidence="1">
    <location>
        <begin position="1245"/>
        <end position="1269"/>
    </location>
</feature>
<dbReference type="EMBL" id="JAAOAM010000025">
    <property type="protein sequence ID" value="KAF5556563.1"/>
    <property type="molecule type" value="Genomic_DNA"/>
</dbReference>
<dbReference type="PROSITE" id="PS50405">
    <property type="entry name" value="GST_CTER"/>
    <property type="match status" value="1"/>
</dbReference>
<feature type="transmembrane region" description="Helical" evidence="2">
    <location>
        <begin position="1581"/>
        <end position="1602"/>
    </location>
</feature>
<evidence type="ECO:0000313" key="6">
    <source>
        <dbReference type="Proteomes" id="UP000522262"/>
    </source>
</evidence>
<reference evidence="5 6" key="1">
    <citation type="submission" date="2020-05" db="EMBL/GenBank/DDBJ databases">
        <title>Identification and distribution of gene clusters putatively required for synthesis of sphingolipid metabolism inhibitors in phylogenetically diverse species of the filamentous fungus Fusarium.</title>
        <authorList>
            <person name="Kim H.-S."/>
            <person name="Busman M."/>
            <person name="Brown D.W."/>
            <person name="Divon H."/>
            <person name="Uhlig S."/>
            <person name="Proctor R.H."/>
        </authorList>
    </citation>
    <scope>NUCLEOTIDE SEQUENCE [LARGE SCALE GENOMIC DNA]</scope>
    <source>
        <strain evidence="5 6">NRRL 53147</strain>
    </source>
</reference>
<evidence type="ECO:0000313" key="5">
    <source>
        <dbReference type="EMBL" id="KAF5556563.1"/>
    </source>
</evidence>
<keyword evidence="6" id="KW-1185">Reference proteome</keyword>
<dbReference type="Gene3D" id="1.20.1050.10">
    <property type="match status" value="1"/>
</dbReference>
<feature type="transmembrane region" description="Helical" evidence="2">
    <location>
        <begin position="1622"/>
        <end position="1640"/>
    </location>
</feature>
<keyword evidence="2" id="KW-1133">Transmembrane helix</keyword>
<dbReference type="InterPro" id="IPR041661">
    <property type="entry name" value="ZN622/Rei1/Reh1_Znf-C2H2"/>
</dbReference>
<accession>A0A8H5JLS9</accession>
<evidence type="ECO:0000256" key="1">
    <source>
        <dbReference type="SAM" id="MobiDB-lite"/>
    </source>
</evidence>